<proteinExistence type="inferred from homology"/>
<dbReference type="GO" id="GO:0005789">
    <property type="term" value="C:endoplasmic reticulum membrane"/>
    <property type="evidence" value="ECO:0007669"/>
    <property type="project" value="UniProtKB-SubCell"/>
</dbReference>
<dbReference type="GO" id="GO:0043495">
    <property type="term" value="F:protein-membrane adaptor activity"/>
    <property type="evidence" value="ECO:0007669"/>
    <property type="project" value="TreeGrafter"/>
</dbReference>
<dbReference type="Pfam" id="PF13329">
    <property type="entry name" value="ATG2_CAD"/>
    <property type="match status" value="2"/>
</dbReference>
<evidence type="ECO:0000256" key="7">
    <source>
        <dbReference type="ARBA" id="ARBA00023006"/>
    </source>
</evidence>
<dbReference type="EMBL" id="JADGJH010001234">
    <property type="protein sequence ID" value="KAJ3116345.1"/>
    <property type="molecule type" value="Genomic_DNA"/>
</dbReference>
<feature type="non-terminal residue" evidence="13">
    <location>
        <position position="900"/>
    </location>
</feature>
<keyword evidence="7" id="KW-0072">Autophagy</keyword>
<dbReference type="GO" id="GO:0034727">
    <property type="term" value="P:piecemeal microautophagy of the nucleus"/>
    <property type="evidence" value="ECO:0007669"/>
    <property type="project" value="TreeGrafter"/>
</dbReference>
<evidence type="ECO:0000256" key="6">
    <source>
        <dbReference type="ARBA" id="ARBA00022824"/>
    </source>
</evidence>
<comment type="catalytic activity">
    <reaction evidence="11">
        <text>a 1,2-diacyl-sn-glycero-3-phosphoethanolamine(in) = a 1,2-diacyl-sn-glycero-3-phosphoethanolamine(out)</text>
        <dbReference type="Rhea" id="RHEA:38895"/>
        <dbReference type="ChEBI" id="CHEBI:64612"/>
    </reaction>
</comment>
<dbReference type="GO" id="GO:0032266">
    <property type="term" value="F:phosphatidylinositol-3-phosphate binding"/>
    <property type="evidence" value="ECO:0007669"/>
    <property type="project" value="TreeGrafter"/>
</dbReference>
<gene>
    <name evidence="13" type="primary">ATG2</name>
    <name evidence="13" type="ORF">HK100_001094</name>
</gene>
<protein>
    <recommendedName>
        <fullName evidence="4">Autophagy-related protein 2</fullName>
    </recommendedName>
</protein>
<comment type="catalytic activity">
    <reaction evidence="10">
        <text>a 1,2-diacyl-sn-glycero-3-phospho-L-serine(in) = a 1,2-diacyl-sn-glycero-3-phospho-L-serine(out)</text>
        <dbReference type="Rhea" id="RHEA:38663"/>
        <dbReference type="ChEBI" id="CHEBI:57262"/>
    </reaction>
</comment>
<feature type="region of interest" description="Disordered" evidence="12">
    <location>
        <begin position="456"/>
        <end position="496"/>
    </location>
</feature>
<evidence type="ECO:0000256" key="2">
    <source>
        <dbReference type="ARBA" id="ARBA00004623"/>
    </source>
</evidence>
<feature type="region of interest" description="Disordered" evidence="12">
    <location>
        <begin position="301"/>
        <end position="321"/>
    </location>
</feature>
<dbReference type="GO" id="GO:0034045">
    <property type="term" value="C:phagophore assembly site membrane"/>
    <property type="evidence" value="ECO:0007669"/>
    <property type="project" value="UniProtKB-SubCell"/>
</dbReference>
<evidence type="ECO:0000313" key="13">
    <source>
        <dbReference type="EMBL" id="KAJ3116345.1"/>
    </source>
</evidence>
<reference evidence="13" key="1">
    <citation type="submission" date="2020-05" db="EMBL/GenBank/DDBJ databases">
        <title>Phylogenomic resolution of chytrid fungi.</title>
        <authorList>
            <person name="Stajich J.E."/>
            <person name="Amses K."/>
            <person name="Simmons R."/>
            <person name="Seto K."/>
            <person name="Myers J."/>
            <person name="Bonds A."/>
            <person name="Quandt C.A."/>
            <person name="Barry K."/>
            <person name="Liu P."/>
            <person name="Grigoriev I."/>
            <person name="Longcore J.E."/>
            <person name="James T.Y."/>
        </authorList>
    </citation>
    <scope>NUCLEOTIDE SEQUENCE</scope>
    <source>
        <strain evidence="13">JEL0513</strain>
    </source>
</reference>
<dbReference type="GO" id="GO:0006869">
    <property type="term" value="P:lipid transport"/>
    <property type="evidence" value="ECO:0007669"/>
    <property type="project" value="UniProtKB-KW"/>
</dbReference>
<dbReference type="Proteomes" id="UP001211907">
    <property type="component" value="Unassembled WGS sequence"/>
</dbReference>
<comment type="subcellular location">
    <subcellularLocation>
        <location evidence="1">Endoplasmic reticulum membrane</location>
        <topology evidence="1">Peripheral membrane protein</topology>
    </subcellularLocation>
    <subcellularLocation>
        <location evidence="2">Preautophagosomal structure membrane</location>
        <topology evidence="2">Peripheral membrane protein</topology>
    </subcellularLocation>
</comment>
<sequence>APDSPQIQSRTLFDVALFLQIEEISVRLFSIHEEIGAPNYAYSLSLSDSSFLVTNKNESEIAMNVETKTISFANIDGQNLFARSEVPKEDRSMIAISFTSIYDSLIDMKENSIVLTLNNCRLTLIEGLIRSAAKDLLSFTSEPAGMIPIEIVEAVTKLSVIFGDLGIDYRPVFRGFRTWLGAQRCKISMNLIPHSPTFGADVTVNGLQVHLLKNAVAIGYEIDESTLMIERGVLAYLTQCGYANIASCDAFQFNLRLTKAIGSESNRVEMDISNGLAYLDCCPDSYKLLLEIAEYIGGGGDSQYATDTESNTKPEKKPTEDIRTVPDLEHDILNNVDEVAFAKSKLPQIPRFPDFKENELAPGDDFDGAIAITTKKSESQQPERIIIHDNSPFYIEEDYFSLTGTPGYRNRKRDIDNESVPEQTLPMVQISVNDINLSLRMFDGFDFPIRDFPDDDSESMSTTLSHDPEYFDQDTSDDGGSPSSSQSRTLKRRSASPRIQTNFSHIRVTFKTFPEKCVCASDLHLTVGLLEIIDNLTTSAYRKFLTVMKSDGGNSDSSDARKNMIDVGIVRVRPNVDNPESQEIRVAPLRFFVDQDALFFIGYFFTYGIIPSPVVEPIISLSDKNEKEKNEIFYQLCSILPIPVKIDYKPKHINFTSLRDGNLLEIFNFLPMEGSEMNLNQVRLNGINGTDKLVTLIKMQWLKDVTSNQSHRVVKGLSGIKPIANIGAGIADLILLPWQQYQQEGKVMRGLEKGVKSFTKSAAIETLALGTKIAITTQAILETVENTASGSRRVSIGGDSIDQNRSRLSEQPRNISEGMQQGAQSFARNVNEAVKTVLDAPARSLQTDGGSAAVAFAKAVPSAILKPMIGATEAVSKTLLGMQNSIDSKKKSEITDKYKE</sequence>
<keyword evidence="5" id="KW-0813">Transport</keyword>
<dbReference type="GO" id="GO:0061723">
    <property type="term" value="P:glycophagy"/>
    <property type="evidence" value="ECO:0007669"/>
    <property type="project" value="TreeGrafter"/>
</dbReference>
<evidence type="ECO:0000256" key="1">
    <source>
        <dbReference type="ARBA" id="ARBA00004406"/>
    </source>
</evidence>
<organism evidence="13 14">
    <name type="scientific">Physocladia obscura</name>
    <dbReference type="NCBI Taxonomy" id="109957"/>
    <lineage>
        <taxon>Eukaryota</taxon>
        <taxon>Fungi</taxon>
        <taxon>Fungi incertae sedis</taxon>
        <taxon>Chytridiomycota</taxon>
        <taxon>Chytridiomycota incertae sedis</taxon>
        <taxon>Chytridiomycetes</taxon>
        <taxon>Chytridiales</taxon>
        <taxon>Chytriomycetaceae</taxon>
        <taxon>Physocladia</taxon>
    </lineage>
</organism>
<comment type="similarity">
    <text evidence="3">Belongs to the ATG2 family.</text>
</comment>
<dbReference type="PANTHER" id="PTHR13190:SF1">
    <property type="entry name" value="AUTOPHAGY-RELATED 2, ISOFORM A"/>
    <property type="match status" value="1"/>
</dbReference>
<evidence type="ECO:0000256" key="4">
    <source>
        <dbReference type="ARBA" id="ARBA00018070"/>
    </source>
</evidence>
<dbReference type="GO" id="GO:0061908">
    <property type="term" value="C:phagophore"/>
    <property type="evidence" value="ECO:0007669"/>
    <property type="project" value="TreeGrafter"/>
</dbReference>
<keyword evidence="8" id="KW-0445">Lipid transport</keyword>
<dbReference type="PANTHER" id="PTHR13190">
    <property type="entry name" value="AUTOPHAGY-RELATED 2, ISOFORM A"/>
    <property type="match status" value="1"/>
</dbReference>
<dbReference type="InterPro" id="IPR026849">
    <property type="entry name" value="ATG2"/>
</dbReference>
<feature type="compositionally biased region" description="Low complexity" evidence="12">
    <location>
        <begin position="478"/>
        <end position="487"/>
    </location>
</feature>
<feature type="compositionally biased region" description="Basic and acidic residues" evidence="12">
    <location>
        <begin position="310"/>
        <end position="321"/>
    </location>
</feature>
<evidence type="ECO:0000256" key="11">
    <source>
        <dbReference type="ARBA" id="ARBA00024615"/>
    </source>
</evidence>
<accession>A0AAD5SXL5</accession>
<keyword evidence="6" id="KW-0256">Endoplasmic reticulum</keyword>
<evidence type="ECO:0000256" key="10">
    <source>
        <dbReference type="ARBA" id="ARBA00024479"/>
    </source>
</evidence>
<name>A0AAD5SXL5_9FUNG</name>
<evidence type="ECO:0000256" key="3">
    <source>
        <dbReference type="ARBA" id="ARBA00009714"/>
    </source>
</evidence>
<dbReference type="GO" id="GO:0000045">
    <property type="term" value="P:autophagosome assembly"/>
    <property type="evidence" value="ECO:0007669"/>
    <property type="project" value="TreeGrafter"/>
</dbReference>
<evidence type="ECO:0000256" key="8">
    <source>
        <dbReference type="ARBA" id="ARBA00023055"/>
    </source>
</evidence>
<dbReference type="GO" id="GO:0000422">
    <property type="term" value="P:autophagy of mitochondrion"/>
    <property type="evidence" value="ECO:0007669"/>
    <property type="project" value="TreeGrafter"/>
</dbReference>
<keyword evidence="9" id="KW-0472">Membrane</keyword>
<evidence type="ECO:0000256" key="12">
    <source>
        <dbReference type="SAM" id="MobiDB-lite"/>
    </source>
</evidence>
<comment type="caution">
    <text evidence="13">The sequence shown here is derived from an EMBL/GenBank/DDBJ whole genome shotgun (WGS) entry which is preliminary data.</text>
</comment>
<dbReference type="GO" id="GO:0061709">
    <property type="term" value="P:reticulophagy"/>
    <property type="evidence" value="ECO:0007669"/>
    <property type="project" value="TreeGrafter"/>
</dbReference>
<keyword evidence="14" id="KW-1185">Reference proteome</keyword>
<evidence type="ECO:0000256" key="9">
    <source>
        <dbReference type="ARBA" id="ARBA00023136"/>
    </source>
</evidence>
<dbReference type="AlphaFoldDB" id="A0AAD5SXL5"/>
<evidence type="ECO:0000313" key="14">
    <source>
        <dbReference type="Proteomes" id="UP001211907"/>
    </source>
</evidence>
<evidence type="ECO:0000256" key="5">
    <source>
        <dbReference type="ARBA" id="ARBA00022448"/>
    </source>
</evidence>